<evidence type="ECO:0000313" key="2">
    <source>
        <dbReference type="EMBL" id="KAF9514647.1"/>
    </source>
</evidence>
<accession>A0A9P6AZD4</accession>
<dbReference type="EMBL" id="MU128958">
    <property type="protein sequence ID" value="KAF9514647.1"/>
    <property type="molecule type" value="Genomic_DNA"/>
</dbReference>
<comment type="caution">
    <text evidence="2">The sequence shown here is derived from an EMBL/GenBank/DDBJ whole genome shotgun (WGS) entry which is preliminary data.</text>
</comment>
<protein>
    <submittedName>
        <fullName evidence="2">Uncharacterized protein</fullName>
    </submittedName>
</protein>
<sequence length="144" mass="16140">MSHFTFTSACLIIKGNYGSGTLCPMEGSQEEDLIVSVKTVMNLNQHLHEPGQNPDNKQKYNQQGYCLNQNLPNEHMSNEPLPNDNLLNGQLLNEHLPNKHPPNEPPPNDNMLNRHPPGERSPQPHTCCGRVLPEPPPTKQRVAK</sequence>
<dbReference type="Proteomes" id="UP000886523">
    <property type="component" value="Unassembled WGS sequence"/>
</dbReference>
<proteinExistence type="predicted"/>
<evidence type="ECO:0000256" key="1">
    <source>
        <dbReference type="SAM" id="MobiDB-lite"/>
    </source>
</evidence>
<feature type="compositionally biased region" description="Polar residues" evidence="1">
    <location>
        <begin position="53"/>
        <end position="72"/>
    </location>
</feature>
<evidence type="ECO:0000313" key="3">
    <source>
        <dbReference type="Proteomes" id="UP000886523"/>
    </source>
</evidence>
<feature type="compositionally biased region" description="Pro residues" evidence="1">
    <location>
        <begin position="99"/>
        <end position="108"/>
    </location>
</feature>
<dbReference type="AlphaFoldDB" id="A0A9P6AZD4"/>
<organism evidence="2 3">
    <name type="scientific">Hydnum rufescens UP504</name>
    <dbReference type="NCBI Taxonomy" id="1448309"/>
    <lineage>
        <taxon>Eukaryota</taxon>
        <taxon>Fungi</taxon>
        <taxon>Dikarya</taxon>
        <taxon>Basidiomycota</taxon>
        <taxon>Agaricomycotina</taxon>
        <taxon>Agaricomycetes</taxon>
        <taxon>Cantharellales</taxon>
        <taxon>Hydnaceae</taxon>
        <taxon>Hydnum</taxon>
    </lineage>
</organism>
<reference evidence="2" key="1">
    <citation type="journal article" date="2020" name="Nat. Commun.">
        <title>Large-scale genome sequencing of mycorrhizal fungi provides insights into the early evolution of symbiotic traits.</title>
        <authorList>
            <person name="Miyauchi S."/>
            <person name="Kiss E."/>
            <person name="Kuo A."/>
            <person name="Drula E."/>
            <person name="Kohler A."/>
            <person name="Sanchez-Garcia M."/>
            <person name="Morin E."/>
            <person name="Andreopoulos B."/>
            <person name="Barry K.W."/>
            <person name="Bonito G."/>
            <person name="Buee M."/>
            <person name="Carver A."/>
            <person name="Chen C."/>
            <person name="Cichocki N."/>
            <person name="Clum A."/>
            <person name="Culley D."/>
            <person name="Crous P.W."/>
            <person name="Fauchery L."/>
            <person name="Girlanda M."/>
            <person name="Hayes R.D."/>
            <person name="Keri Z."/>
            <person name="LaButti K."/>
            <person name="Lipzen A."/>
            <person name="Lombard V."/>
            <person name="Magnuson J."/>
            <person name="Maillard F."/>
            <person name="Murat C."/>
            <person name="Nolan M."/>
            <person name="Ohm R.A."/>
            <person name="Pangilinan J."/>
            <person name="Pereira M.F."/>
            <person name="Perotto S."/>
            <person name="Peter M."/>
            <person name="Pfister S."/>
            <person name="Riley R."/>
            <person name="Sitrit Y."/>
            <person name="Stielow J.B."/>
            <person name="Szollosi G."/>
            <person name="Zifcakova L."/>
            <person name="Stursova M."/>
            <person name="Spatafora J.W."/>
            <person name="Tedersoo L."/>
            <person name="Vaario L.M."/>
            <person name="Yamada A."/>
            <person name="Yan M."/>
            <person name="Wang P."/>
            <person name="Xu J."/>
            <person name="Bruns T."/>
            <person name="Baldrian P."/>
            <person name="Vilgalys R."/>
            <person name="Dunand C."/>
            <person name="Henrissat B."/>
            <person name="Grigoriev I.V."/>
            <person name="Hibbett D."/>
            <person name="Nagy L.G."/>
            <person name="Martin F.M."/>
        </authorList>
    </citation>
    <scope>NUCLEOTIDE SEQUENCE</scope>
    <source>
        <strain evidence="2">UP504</strain>
    </source>
</reference>
<keyword evidence="3" id="KW-1185">Reference proteome</keyword>
<gene>
    <name evidence="2" type="ORF">BS47DRAFT_1361519</name>
</gene>
<feature type="region of interest" description="Disordered" evidence="1">
    <location>
        <begin position="46"/>
        <end position="144"/>
    </location>
</feature>
<name>A0A9P6AZD4_9AGAM</name>